<sequence>MATEWVVAVNTPFVASLMIPELPLVGHPVVALAELRFADGGVWTWTKDGTVLGQGESYTPILSDVGCMLCVSVVPMRGELEGTATTATCPFAVMAIAPAVLTPLESRAAMLPPASEDGLRVVSYNVLWGVSSDSAAKKDAAMPDKLPQQKGGGSMPSVDASTTPISAVDELPCSIYAAAYRQHVLAHELILYRADLVCVQEMTEVPFKLLAARLAPHGLRGAYGHPTAGRSGVTLEFGTFWRESKLSLQGSAVWHLGSLLDEPHSSGLRRELETVAPALATFLRDQPHQAQATLLRTRAEGRPVLCVNVHLIQNTIAANCRTLQAMLAVRQAHSWAVALGVGASSLVLCGDMNCYHPSDGVLTYLAGRAVPSSSYEWVYGRQLGKRPMRCSRSCAAVWRRDDACPGLPLKDSGFFCWDHTCPLCGCEKHNKYPTCFKCAQDRHATAHHDLHDLAAPDLAAPDLAAPALASRTPPDGPYFSPTLTLPNGLRNAYEAATGASPLAWLPFRPSTGGALEPGQLWVECRDHIFCSDDFSVAYALPPPSAQDSMRGMPNLTWVSDHLAMVADLVWGPLAPPLSKSDELPEAPKPPVKRQKSEPSPSTTSSVWVQPEKQRSWGASSLLRALPGDRVRDG</sequence>
<dbReference type="GO" id="GO:0000175">
    <property type="term" value="F:3'-5'-RNA exonuclease activity"/>
    <property type="evidence" value="ECO:0007669"/>
    <property type="project" value="TreeGrafter"/>
</dbReference>
<feature type="region of interest" description="Disordered" evidence="1">
    <location>
        <begin position="139"/>
        <end position="161"/>
    </location>
</feature>
<dbReference type="Pfam" id="PF03372">
    <property type="entry name" value="Exo_endo_phos"/>
    <property type="match status" value="1"/>
</dbReference>
<feature type="domain" description="Endonuclease/exonuclease/phosphatase" evidence="2">
    <location>
        <begin position="180"/>
        <end position="561"/>
    </location>
</feature>
<evidence type="ECO:0000313" key="3">
    <source>
        <dbReference type="EMBL" id="CAE0153215.1"/>
    </source>
</evidence>
<name>A0A7S3C3M5_9EUKA</name>
<proteinExistence type="predicted"/>
<feature type="compositionally biased region" description="Polar residues" evidence="1">
    <location>
        <begin position="597"/>
        <end position="607"/>
    </location>
</feature>
<dbReference type="InterPro" id="IPR050410">
    <property type="entry name" value="CCR4/nocturin_mRNA_transcr"/>
</dbReference>
<gene>
    <name evidence="3" type="ORF">HERI1096_LOCUS39898</name>
</gene>
<dbReference type="SUPFAM" id="SSF56219">
    <property type="entry name" value="DNase I-like"/>
    <property type="match status" value="1"/>
</dbReference>
<protein>
    <recommendedName>
        <fullName evidence="2">Endonuclease/exonuclease/phosphatase domain-containing protein</fullName>
    </recommendedName>
</protein>
<accession>A0A7S3C3M5</accession>
<evidence type="ECO:0000259" key="2">
    <source>
        <dbReference type="Pfam" id="PF03372"/>
    </source>
</evidence>
<dbReference type="EMBL" id="HBHX01072115">
    <property type="protein sequence ID" value="CAE0153215.1"/>
    <property type="molecule type" value="Transcribed_RNA"/>
</dbReference>
<dbReference type="GO" id="GO:0000288">
    <property type="term" value="P:nuclear-transcribed mRNA catabolic process, deadenylation-dependent decay"/>
    <property type="evidence" value="ECO:0007669"/>
    <property type="project" value="TreeGrafter"/>
</dbReference>
<dbReference type="AlphaFoldDB" id="A0A7S3C3M5"/>
<dbReference type="PANTHER" id="PTHR12121">
    <property type="entry name" value="CARBON CATABOLITE REPRESSOR PROTEIN 4"/>
    <property type="match status" value="1"/>
</dbReference>
<dbReference type="InterPro" id="IPR036691">
    <property type="entry name" value="Endo/exonu/phosph_ase_sf"/>
</dbReference>
<dbReference type="InterPro" id="IPR005135">
    <property type="entry name" value="Endo/exonuclease/phosphatase"/>
</dbReference>
<dbReference type="GO" id="GO:0005739">
    <property type="term" value="C:mitochondrion"/>
    <property type="evidence" value="ECO:0007669"/>
    <property type="project" value="TreeGrafter"/>
</dbReference>
<evidence type="ECO:0000256" key="1">
    <source>
        <dbReference type="SAM" id="MobiDB-lite"/>
    </source>
</evidence>
<dbReference type="Gene3D" id="3.60.10.10">
    <property type="entry name" value="Endonuclease/exonuclease/phosphatase"/>
    <property type="match status" value="1"/>
</dbReference>
<dbReference type="PANTHER" id="PTHR12121:SF37">
    <property type="entry name" value="2',5'-PHOSPHODIESTERASE 12"/>
    <property type="match status" value="1"/>
</dbReference>
<feature type="region of interest" description="Disordered" evidence="1">
    <location>
        <begin position="580"/>
        <end position="612"/>
    </location>
</feature>
<organism evidence="3">
    <name type="scientific">Haptolina ericina</name>
    <dbReference type="NCBI Taxonomy" id="156174"/>
    <lineage>
        <taxon>Eukaryota</taxon>
        <taxon>Haptista</taxon>
        <taxon>Haptophyta</taxon>
        <taxon>Prymnesiophyceae</taxon>
        <taxon>Prymnesiales</taxon>
        <taxon>Prymnesiaceae</taxon>
        <taxon>Haptolina</taxon>
    </lineage>
</organism>
<reference evidence="3" key="1">
    <citation type="submission" date="2021-01" db="EMBL/GenBank/DDBJ databases">
        <authorList>
            <person name="Corre E."/>
            <person name="Pelletier E."/>
            <person name="Niang G."/>
            <person name="Scheremetjew M."/>
            <person name="Finn R."/>
            <person name="Kale V."/>
            <person name="Holt S."/>
            <person name="Cochrane G."/>
            <person name="Meng A."/>
            <person name="Brown T."/>
            <person name="Cohen L."/>
        </authorList>
    </citation>
    <scope>NUCLEOTIDE SEQUENCE</scope>
    <source>
        <strain evidence="3">CCMP281</strain>
    </source>
</reference>